<name>A0AAI9ZR42_9PEZI</name>
<evidence type="ECO:0008006" key="4">
    <source>
        <dbReference type="Google" id="ProtNLM"/>
    </source>
</evidence>
<dbReference type="EMBL" id="JAHMHQ010000011">
    <property type="protein sequence ID" value="KAK1636321.1"/>
    <property type="molecule type" value="Genomic_DNA"/>
</dbReference>
<dbReference type="Proteomes" id="UP001243989">
    <property type="component" value="Unassembled WGS sequence"/>
</dbReference>
<evidence type="ECO:0000313" key="3">
    <source>
        <dbReference type="Proteomes" id="UP001243989"/>
    </source>
</evidence>
<reference evidence="2" key="1">
    <citation type="submission" date="2021-06" db="EMBL/GenBank/DDBJ databases">
        <title>Comparative genomics, transcriptomics and evolutionary studies reveal genomic signatures of adaptation to plant cell wall in hemibiotrophic fungi.</title>
        <authorList>
            <consortium name="DOE Joint Genome Institute"/>
            <person name="Baroncelli R."/>
            <person name="Diaz J.F."/>
            <person name="Benocci T."/>
            <person name="Peng M."/>
            <person name="Battaglia E."/>
            <person name="Haridas S."/>
            <person name="Andreopoulos W."/>
            <person name="Labutti K."/>
            <person name="Pangilinan J."/>
            <person name="Floch G.L."/>
            <person name="Makela M.R."/>
            <person name="Henrissat B."/>
            <person name="Grigoriev I.V."/>
            <person name="Crouch J.A."/>
            <person name="De Vries R.P."/>
            <person name="Sukno S.A."/>
            <person name="Thon M.R."/>
        </authorList>
    </citation>
    <scope>NUCLEOTIDE SEQUENCE</scope>
    <source>
        <strain evidence="2">CBS 102054</strain>
    </source>
</reference>
<protein>
    <recommendedName>
        <fullName evidence="4">BTB domain-containing protein</fullName>
    </recommendedName>
</protein>
<keyword evidence="3" id="KW-1185">Reference proteome</keyword>
<proteinExistence type="predicted"/>
<accession>A0AAI9ZR42</accession>
<dbReference type="GeneID" id="85480124"/>
<sequence length="437" mass="49030">MTHESFYRVDPDGDVVLILRNPGASFAEWDSSASAENPAFTIEELRAAADTLKTPEDPYRGLTAAQKKKYRKMLFIRAAELEVAETPVQRTDSPPFDVPPAAGPSDSTGHDSLPIEDTAEPLPAAAPDNEPSQESYEEPVVKYLVSSKHLALASRYFSTKLSGPWIEASFKHADGCFHMDATDWDPEVLLILMQVIHGKMRSVPRQIDLGTLAKMAVLVDYYDCHEVIELYSFIWIEPLRKNLPVDYCRELVLWLFISHVFQQNDTFQQMTQLAVMKTACPIKTMGLPIASIVIDQVEWRRQDAIEIIFGALQKILDALRSGTAGCNFECSSILLGALTKEMDRHRLLDPKPALPYTGYSIENTEKIVRAFRSPQWSTDFLHGKRHSCTLPSMIDCYLNADFDKSKQGFKLSEAVSAQVNGTEKRGKGKNMSAEEDY</sequence>
<feature type="region of interest" description="Disordered" evidence="1">
    <location>
        <begin position="86"/>
        <end position="137"/>
    </location>
</feature>
<comment type="caution">
    <text evidence="2">The sequence shown here is derived from an EMBL/GenBank/DDBJ whole genome shotgun (WGS) entry which is preliminary data.</text>
</comment>
<dbReference type="RefSeq" id="XP_060444928.1">
    <property type="nucleotide sequence ID" value="XM_060595262.1"/>
</dbReference>
<evidence type="ECO:0000256" key="1">
    <source>
        <dbReference type="SAM" id="MobiDB-lite"/>
    </source>
</evidence>
<evidence type="ECO:0000313" key="2">
    <source>
        <dbReference type="EMBL" id="KAK1636321.1"/>
    </source>
</evidence>
<dbReference type="AlphaFoldDB" id="A0AAI9ZR42"/>
<feature type="region of interest" description="Disordered" evidence="1">
    <location>
        <begin position="418"/>
        <end position="437"/>
    </location>
</feature>
<gene>
    <name evidence="2" type="ORF">BDP81DRAFT_489675</name>
</gene>
<organism evidence="2 3">
    <name type="scientific">Colletotrichum phormii</name>
    <dbReference type="NCBI Taxonomy" id="359342"/>
    <lineage>
        <taxon>Eukaryota</taxon>
        <taxon>Fungi</taxon>
        <taxon>Dikarya</taxon>
        <taxon>Ascomycota</taxon>
        <taxon>Pezizomycotina</taxon>
        <taxon>Sordariomycetes</taxon>
        <taxon>Hypocreomycetidae</taxon>
        <taxon>Glomerellales</taxon>
        <taxon>Glomerellaceae</taxon>
        <taxon>Colletotrichum</taxon>
        <taxon>Colletotrichum acutatum species complex</taxon>
    </lineage>
</organism>